<gene>
    <name evidence="3" type="ORF">K3136_01670</name>
</gene>
<keyword evidence="2" id="KW-1133">Transmembrane helix</keyword>
<dbReference type="EMBL" id="CP081294">
    <property type="protein sequence ID" value="QZD95463.1"/>
    <property type="molecule type" value="Genomic_DNA"/>
</dbReference>
<evidence type="ECO:0000256" key="2">
    <source>
        <dbReference type="SAM" id="Phobius"/>
    </source>
</evidence>
<dbReference type="Proteomes" id="UP000824321">
    <property type="component" value="Chromosome"/>
</dbReference>
<keyword evidence="2" id="KW-0472">Membrane</keyword>
<feature type="transmembrane region" description="Helical" evidence="2">
    <location>
        <begin position="109"/>
        <end position="129"/>
    </location>
</feature>
<reference evidence="3 4" key="1">
    <citation type="submission" date="2021-08" db="EMBL/GenBank/DDBJ databases">
        <title>Comparative Genomics Analysis of the Genus Qipengyuania Reveals Extensive Genetic Diversity and Metabolic Versatility, Including the Description of Fifteen Novel Species.</title>
        <authorList>
            <person name="Liu Y."/>
        </authorList>
    </citation>
    <scope>NUCLEOTIDE SEQUENCE [LARGE SCALE GENOMIC DNA]</scope>
    <source>
        <strain evidence="3 4">1NDH1</strain>
    </source>
</reference>
<feature type="transmembrane region" description="Helical" evidence="2">
    <location>
        <begin position="50"/>
        <end position="70"/>
    </location>
</feature>
<protein>
    <submittedName>
        <fullName evidence="3">Uncharacterized protein</fullName>
    </submittedName>
</protein>
<keyword evidence="4" id="KW-1185">Reference proteome</keyword>
<feature type="region of interest" description="Disordered" evidence="1">
    <location>
        <begin position="1"/>
        <end position="24"/>
    </location>
</feature>
<evidence type="ECO:0000313" key="4">
    <source>
        <dbReference type="Proteomes" id="UP000824321"/>
    </source>
</evidence>
<evidence type="ECO:0000256" key="1">
    <source>
        <dbReference type="SAM" id="MobiDB-lite"/>
    </source>
</evidence>
<proteinExistence type="predicted"/>
<organism evidence="3 4">
    <name type="scientific">Qipengyuania gelatinilytica</name>
    <dbReference type="NCBI Taxonomy" id="2867231"/>
    <lineage>
        <taxon>Bacteria</taxon>
        <taxon>Pseudomonadati</taxon>
        <taxon>Pseudomonadota</taxon>
        <taxon>Alphaproteobacteria</taxon>
        <taxon>Sphingomonadales</taxon>
        <taxon>Erythrobacteraceae</taxon>
        <taxon>Qipengyuania</taxon>
    </lineage>
</organism>
<sequence>MPDERDLPDDAEGAPEDNGEVMAGDRRIARTDTALPDWYVSDTHYRPIPIVWFAGALLMQVIAQPVLFGIGYGFLGLPPLVVVAICLAASGLIWHFTYERGMSEASAPWRWATGLMLAFFFAIIAMSLLN</sequence>
<accession>A0ABX9A876</accession>
<keyword evidence="2" id="KW-0812">Transmembrane</keyword>
<dbReference type="RefSeq" id="WP_221431202.1">
    <property type="nucleotide sequence ID" value="NZ_CP081294.1"/>
</dbReference>
<evidence type="ECO:0000313" key="3">
    <source>
        <dbReference type="EMBL" id="QZD95463.1"/>
    </source>
</evidence>
<feature type="transmembrane region" description="Helical" evidence="2">
    <location>
        <begin position="77"/>
        <end position="97"/>
    </location>
</feature>
<name>A0ABX9A876_9SPHN</name>
<feature type="compositionally biased region" description="Acidic residues" evidence="1">
    <location>
        <begin position="1"/>
        <end position="19"/>
    </location>
</feature>